<dbReference type="PROSITE" id="PS51746">
    <property type="entry name" value="PPM_2"/>
    <property type="match status" value="1"/>
</dbReference>
<dbReference type="NCBIfam" id="TIGR01414">
    <property type="entry name" value="autotrans_barl"/>
    <property type="match status" value="1"/>
</dbReference>
<dbReference type="InterPro" id="IPR036457">
    <property type="entry name" value="PPM-type-like_dom_sf"/>
</dbReference>
<comment type="caution">
    <text evidence="3">The sequence shown here is derived from an EMBL/GenBank/DDBJ whole genome shotgun (WGS) entry which is preliminary data.</text>
</comment>
<keyword evidence="4" id="KW-1185">Reference proteome</keyword>
<dbReference type="SUPFAM" id="SSF81606">
    <property type="entry name" value="PP2C-like"/>
    <property type="match status" value="1"/>
</dbReference>
<feature type="domain" description="PPM-type phosphatase" evidence="2">
    <location>
        <begin position="1"/>
        <end position="313"/>
    </location>
</feature>
<dbReference type="Gene3D" id="3.60.40.10">
    <property type="entry name" value="PPM-type phosphatase domain"/>
    <property type="match status" value="2"/>
</dbReference>
<protein>
    <submittedName>
        <fullName evidence="3">Phosphatase 2C family protein</fullName>
    </submittedName>
</protein>
<dbReference type="CDD" id="cd00143">
    <property type="entry name" value="PP2Cc"/>
    <property type="match status" value="1"/>
</dbReference>
<evidence type="ECO:0000313" key="3">
    <source>
        <dbReference type="EMBL" id="KAJ7947384.1"/>
    </source>
</evidence>
<proteinExistence type="predicted"/>
<dbReference type="InterPro" id="IPR006315">
    <property type="entry name" value="OM_autotransptr_brl_dom"/>
</dbReference>
<dbReference type="KEGG" id="qsa:O6P43_032196"/>
<dbReference type="PANTHER" id="PTHR47992">
    <property type="entry name" value="PROTEIN PHOSPHATASE"/>
    <property type="match status" value="1"/>
</dbReference>
<evidence type="ECO:0000256" key="1">
    <source>
        <dbReference type="SAM" id="MobiDB-lite"/>
    </source>
</evidence>
<dbReference type="GO" id="GO:0004722">
    <property type="term" value="F:protein serine/threonine phosphatase activity"/>
    <property type="evidence" value="ECO:0007669"/>
    <property type="project" value="InterPro"/>
</dbReference>
<evidence type="ECO:0000313" key="4">
    <source>
        <dbReference type="Proteomes" id="UP001163823"/>
    </source>
</evidence>
<dbReference type="Proteomes" id="UP001163823">
    <property type="component" value="Chromosome 13"/>
</dbReference>
<organism evidence="3 4">
    <name type="scientific">Quillaja saponaria</name>
    <name type="common">Soap bark tree</name>
    <dbReference type="NCBI Taxonomy" id="32244"/>
    <lineage>
        <taxon>Eukaryota</taxon>
        <taxon>Viridiplantae</taxon>
        <taxon>Streptophyta</taxon>
        <taxon>Embryophyta</taxon>
        <taxon>Tracheophyta</taxon>
        <taxon>Spermatophyta</taxon>
        <taxon>Magnoliopsida</taxon>
        <taxon>eudicotyledons</taxon>
        <taxon>Gunneridae</taxon>
        <taxon>Pentapetalae</taxon>
        <taxon>rosids</taxon>
        <taxon>fabids</taxon>
        <taxon>Fabales</taxon>
        <taxon>Quillajaceae</taxon>
        <taxon>Quillaja</taxon>
    </lineage>
</organism>
<evidence type="ECO:0000259" key="2">
    <source>
        <dbReference type="PROSITE" id="PS51746"/>
    </source>
</evidence>
<feature type="region of interest" description="Disordered" evidence="1">
    <location>
        <begin position="23"/>
        <end position="82"/>
    </location>
</feature>
<dbReference type="AlphaFoldDB" id="A0AAD7PA86"/>
<gene>
    <name evidence="3" type="ORF">O6P43_032196</name>
</gene>
<dbReference type="SMART" id="SM00332">
    <property type="entry name" value="PP2Cc"/>
    <property type="match status" value="1"/>
</dbReference>
<dbReference type="InterPro" id="IPR001932">
    <property type="entry name" value="PPM-type_phosphatase-like_dom"/>
</dbReference>
<accession>A0AAD7PA86</accession>
<dbReference type="Pfam" id="PF00481">
    <property type="entry name" value="PP2C"/>
    <property type="match status" value="1"/>
</dbReference>
<name>A0AAD7PA86_QUISA</name>
<dbReference type="GO" id="GO:0019867">
    <property type="term" value="C:outer membrane"/>
    <property type="evidence" value="ECO:0007669"/>
    <property type="project" value="InterPro"/>
</dbReference>
<sequence>MWNLTRERSPFSFLLRHAMLPEHDFTRDHEGEQDEEEEQDEVDDVEAAEQGEGGGDDENDDDDNNNRDRDESLENDTPTPMEAVQVLPPRDADHDDEESLGQQFSHGYHLIEGKMNQGMEDYIVAKKRNVNGYDLGLYAIFFGQSGRYVTEYLQCHLFENILREPDFWKNPVRAVKRAYKATENEILEKIQNKSRLIITQKEEDLVENRGGFVTKRLGNVPRVDGQLAMTLAFGDARLKEHITLEPDVTIQTIDTYNEFIILASDGLWKVMSNQEACDCIRDNSDAKEASKQLIKEALAWKSQDDISCIVVIF</sequence>
<dbReference type="InterPro" id="IPR015655">
    <property type="entry name" value="PP2C"/>
</dbReference>
<feature type="compositionally biased region" description="Acidic residues" evidence="1">
    <location>
        <begin position="31"/>
        <end position="63"/>
    </location>
</feature>
<dbReference type="EMBL" id="JARAOO010000013">
    <property type="protein sequence ID" value="KAJ7947384.1"/>
    <property type="molecule type" value="Genomic_DNA"/>
</dbReference>
<reference evidence="3" key="1">
    <citation type="journal article" date="2023" name="Science">
        <title>Elucidation of the pathway for biosynthesis of saponin adjuvants from the soapbark tree.</title>
        <authorList>
            <person name="Reed J."/>
            <person name="Orme A."/>
            <person name="El-Demerdash A."/>
            <person name="Owen C."/>
            <person name="Martin L.B.B."/>
            <person name="Misra R.C."/>
            <person name="Kikuchi S."/>
            <person name="Rejzek M."/>
            <person name="Martin A.C."/>
            <person name="Harkess A."/>
            <person name="Leebens-Mack J."/>
            <person name="Louveau T."/>
            <person name="Stephenson M.J."/>
            <person name="Osbourn A."/>
        </authorList>
    </citation>
    <scope>NUCLEOTIDE SEQUENCE</scope>
    <source>
        <strain evidence="3">S10</strain>
    </source>
</reference>